<evidence type="ECO:0000313" key="2">
    <source>
        <dbReference type="EMBL" id="PWF21485.1"/>
    </source>
</evidence>
<dbReference type="AlphaFoldDB" id="A0A2V1JW61"/>
<dbReference type="PANTHER" id="PTHR46310:SF7">
    <property type="entry name" value="AMIDASE 1"/>
    <property type="match status" value="1"/>
</dbReference>
<reference evidence="3" key="1">
    <citation type="submission" date="2018-05" db="EMBL/GenBank/DDBJ databases">
        <authorList>
            <person name="Li Y."/>
        </authorList>
    </citation>
    <scope>NUCLEOTIDE SEQUENCE [LARGE SCALE GENOMIC DNA]</scope>
    <source>
        <strain evidence="3">3d-2-2</strain>
    </source>
</reference>
<dbReference type="Pfam" id="PF01425">
    <property type="entry name" value="Amidase"/>
    <property type="match status" value="1"/>
</dbReference>
<dbReference type="EMBL" id="QETA01000007">
    <property type="protein sequence ID" value="PWF21485.1"/>
    <property type="molecule type" value="Genomic_DNA"/>
</dbReference>
<evidence type="ECO:0000313" key="3">
    <source>
        <dbReference type="Proteomes" id="UP000245212"/>
    </source>
</evidence>
<feature type="domain" description="Amidase" evidence="1">
    <location>
        <begin position="21"/>
        <end position="384"/>
    </location>
</feature>
<name>A0A2V1JW61_9BURK</name>
<keyword evidence="3" id="KW-1185">Reference proteome</keyword>
<dbReference type="PANTHER" id="PTHR46310">
    <property type="entry name" value="AMIDASE 1"/>
    <property type="match status" value="1"/>
</dbReference>
<accession>A0A2V1JW61</accession>
<dbReference type="Proteomes" id="UP000245212">
    <property type="component" value="Unassembled WGS sequence"/>
</dbReference>
<dbReference type="NCBIfam" id="NF006169">
    <property type="entry name" value="PRK08310.1"/>
    <property type="match status" value="1"/>
</dbReference>
<dbReference type="InterPro" id="IPR020556">
    <property type="entry name" value="Amidase_CS"/>
</dbReference>
<dbReference type="InterPro" id="IPR023631">
    <property type="entry name" value="Amidase_dom"/>
</dbReference>
<sequence length="395" mass="42264">MPTRLPSHCYLPYPATPVAHADNGPLHGLSFAVKDIYDVAGYPTGCGNPHMLALSGIKQDSAPVVQRLLDAGACFNGKVVTDELAFSMTGRNSHFGTPLNGATPDRIPGGSSSGSASAVSNHLCDFAIGSDTGGSVRAPASHCGLIGLRPTHDRITLTGTMPLAPGFDTCGWFARDLETFSRVGTTLLGDDSHALPDIPRLLLASDILEAVATPVRAAFASYIDTLRGIGFDSLRPVQAWTHPTTDLYWAFRYIQGWQAWQSHGQAIDRYGLQLGPGVHERFEWSRQLTQAQIQPHMALQQAFATQFQALLGHDSVLLMPTMPDVAPLVAQPDSEQEDYRNRSLAMLCLAGLAGMPQLTLPYLSVAGVPLGLSLIGPRGSDQSLIALAARLPRPR</sequence>
<gene>
    <name evidence="2" type="ORF">DD235_14585</name>
</gene>
<dbReference type="InterPro" id="IPR036928">
    <property type="entry name" value="AS_sf"/>
</dbReference>
<dbReference type="Gene3D" id="3.90.1300.10">
    <property type="entry name" value="Amidase signature (AS) domain"/>
    <property type="match status" value="1"/>
</dbReference>
<organism evidence="2 3">
    <name type="scientific">Corticimicrobacter populi</name>
    <dbReference type="NCBI Taxonomy" id="2175229"/>
    <lineage>
        <taxon>Bacteria</taxon>
        <taxon>Pseudomonadati</taxon>
        <taxon>Pseudomonadota</taxon>
        <taxon>Betaproteobacteria</taxon>
        <taxon>Burkholderiales</taxon>
        <taxon>Alcaligenaceae</taxon>
        <taxon>Corticimicrobacter</taxon>
    </lineage>
</organism>
<dbReference type="SUPFAM" id="SSF75304">
    <property type="entry name" value="Amidase signature (AS) enzymes"/>
    <property type="match status" value="1"/>
</dbReference>
<dbReference type="PROSITE" id="PS00571">
    <property type="entry name" value="AMIDASES"/>
    <property type="match status" value="1"/>
</dbReference>
<protein>
    <submittedName>
        <fullName evidence="2">Amidase</fullName>
    </submittedName>
</protein>
<dbReference type="RefSeq" id="WP_109062829.1">
    <property type="nucleotide sequence ID" value="NZ_QETA01000007.1"/>
</dbReference>
<evidence type="ECO:0000259" key="1">
    <source>
        <dbReference type="Pfam" id="PF01425"/>
    </source>
</evidence>
<comment type="caution">
    <text evidence="2">The sequence shown here is derived from an EMBL/GenBank/DDBJ whole genome shotgun (WGS) entry which is preliminary data.</text>
</comment>
<proteinExistence type="predicted"/>